<reference evidence="12 13" key="1">
    <citation type="journal article" date="2018" name="Elife">
        <title>Firefly genomes illuminate parallel origins of bioluminescence in beetles.</title>
        <authorList>
            <person name="Fallon T.R."/>
            <person name="Lower S.E."/>
            <person name="Chang C.H."/>
            <person name="Bessho-Uehara M."/>
            <person name="Martin G.J."/>
            <person name="Bewick A.J."/>
            <person name="Behringer M."/>
            <person name="Debat H.J."/>
            <person name="Wong I."/>
            <person name="Day J.C."/>
            <person name="Suvorov A."/>
            <person name="Silva C.J."/>
            <person name="Stanger-Hall K.F."/>
            <person name="Hall D.W."/>
            <person name="Schmitz R.J."/>
            <person name="Nelson D.R."/>
            <person name="Lewis S.M."/>
            <person name="Shigenobu S."/>
            <person name="Bybee S.M."/>
            <person name="Larracuente A.M."/>
            <person name="Oba Y."/>
            <person name="Weng J.K."/>
        </authorList>
    </citation>
    <scope>NUCLEOTIDE SEQUENCE [LARGE SCALE GENOMIC DNA]</scope>
    <source>
        <strain evidence="12">1611_PpyrPB1</strain>
        <tissue evidence="12">Whole body</tissue>
    </source>
</reference>
<evidence type="ECO:0000256" key="2">
    <source>
        <dbReference type="ARBA" id="ARBA00010663"/>
    </source>
</evidence>
<accession>A0A5N4AUD0</accession>
<dbReference type="PANTHER" id="PTHR45695">
    <property type="entry name" value="LEUCOKININ RECEPTOR-RELATED"/>
    <property type="match status" value="1"/>
</dbReference>
<feature type="transmembrane region" description="Helical" evidence="10">
    <location>
        <begin position="64"/>
        <end position="84"/>
    </location>
</feature>
<feature type="domain" description="G-protein coupled receptors family 1 profile" evidence="11">
    <location>
        <begin position="43"/>
        <end position="334"/>
    </location>
</feature>
<dbReference type="FunFam" id="1.20.1070.10:FF:000511">
    <property type="entry name" value="Putative neuropeptide G protein-coupled receptor"/>
    <property type="match status" value="1"/>
</dbReference>
<name>A0A5N4AUD0_PHOPY</name>
<dbReference type="PANTHER" id="PTHR45695:SF15">
    <property type="entry name" value="OPSIN RH2"/>
    <property type="match status" value="1"/>
</dbReference>
<evidence type="ECO:0000256" key="5">
    <source>
        <dbReference type="ARBA" id="ARBA00023040"/>
    </source>
</evidence>
<evidence type="ECO:0000256" key="6">
    <source>
        <dbReference type="ARBA" id="ARBA00023136"/>
    </source>
</evidence>
<comment type="similarity">
    <text evidence="2 9">Belongs to the G-protein coupled receptor 1 family.</text>
</comment>
<dbReference type="CDD" id="cd15001">
    <property type="entry name" value="7tmA_GPRnna14-like"/>
    <property type="match status" value="1"/>
</dbReference>
<evidence type="ECO:0000313" key="12">
    <source>
        <dbReference type="EMBL" id="KAB0800951.1"/>
    </source>
</evidence>
<dbReference type="Pfam" id="PF00001">
    <property type="entry name" value="7tm_1"/>
    <property type="match status" value="1"/>
</dbReference>
<keyword evidence="7 9" id="KW-0675">Receptor</keyword>
<dbReference type="OrthoDB" id="2132067at2759"/>
<evidence type="ECO:0000256" key="3">
    <source>
        <dbReference type="ARBA" id="ARBA00022692"/>
    </source>
</evidence>
<dbReference type="PRINTS" id="PR01012">
    <property type="entry name" value="NRPEPTIDEYR"/>
</dbReference>
<organism evidence="12 13">
    <name type="scientific">Photinus pyralis</name>
    <name type="common">Common eastern firefly</name>
    <name type="synonym">Lampyris pyralis</name>
    <dbReference type="NCBI Taxonomy" id="7054"/>
    <lineage>
        <taxon>Eukaryota</taxon>
        <taxon>Metazoa</taxon>
        <taxon>Ecdysozoa</taxon>
        <taxon>Arthropoda</taxon>
        <taxon>Hexapoda</taxon>
        <taxon>Insecta</taxon>
        <taxon>Pterygota</taxon>
        <taxon>Neoptera</taxon>
        <taxon>Endopterygota</taxon>
        <taxon>Coleoptera</taxon>
        <taxon>Polyphaga</taxon>
        <taxon>Elateriformia</taxon>
        <taxon>Elateroidea</taxon>
        <taxon>Lampyridae</taxon>
        <taxon>Lampyrinae</taxon>
        <taxon>Photinus</taxon>
    </lineage>
</organism>
<keyword evidence="5 9" id="KW-0297">G-protein coupled receptor</keyword>
<evidence type="ECO:0000256" key="7">
    <source>
        <dbReference type="ARBA" id="ARBA00023170"/>
    </source>
</evidence>
<dbReference type="GO" id="GO:0004983">
    <property type="term" value="F:neuropeptide Y receptor activity"/>
    <property type="evidence" value="ECO:0007669"/>
    <property type="project" value="InterPro"/>
</dbReference>
<dbReference type="InterPro" id="IPR017452">
    <property type="entry name" value="GPCR_Rhodpsn_7TM"/>
</dbReference>
<protein>
    <recommendedName>
        <fullName evidence="11">G-protein coupled receptors family 1 profile domain-containing protein</fullName>
    </recommendedName>
</protein>
<dbReference type="InterPro" id="IPR000611">
    <property type="entry name" value="NPY_rcpt"/>
</dbReference>
<keyword evidence="3 9" id="KW-0812">Transmembrane</keyword>
<evidence type="ECO:0000256" key="8">
    <source>
        <dbReference type="ARBA" id="ARBA00023224"/>
    </source>
</evidence>
<feature type="transmembrane region" description="Helical" evidence="10">
    <location>
        <begin position="146"/>
        <end position="168"/>
    </location>
</feature>
<dbReference type="Gene3D" id="1.20.1070.10">
    <property type="entry name" value="Rhodopsin 7-helix transmembrane proteins"/>
    <property type="match status" value="1"/>
</dbReference>
<evidence type="ECO:0000259" key="11">
    <source>
        <dbReference type="PROSITE" id="PS50262"/>
    </source>
</evidence>
<dbReference type="PROSITE" id="PS00237">
    <property type="entry name" value="G_PROTEIN_RECEP_F1_1"/>
    <property type="match status" value="1"/>
</dbReference>
<evidence type="ECO:0000256" key="10">
    <source>
        <dbReference type="SAM" id="Phobius"/>
    </source>
</evidence>
<dbReference type="AlphaFoldDB" id="A0A5N4AUD0"/>
<evidence type="ECO:0000256" key="9">
    <source>
        <dbReference type="RuleBase" id="RU000688"/>
    </source>
</evidence>
<dbReference type="GO" id="GO:0005886">
    <property type="term" value="C:plasma membrane"/>
    <property type="evidence" value="ECO:0007669"/>
    <property type="project" value="TreeGrafter"/>
</dbReference>
<keyword evidence="8 9" id="KW-0807">Transducer</keyword>
<feature type="transmembrane region" description="Helical" evidence="10">
    <location>
        <begin position="194"/>
        <end position="220"/>
    </location>
</feature>
<sequence>MSDYEYSSEYEYDFKDSHSTFYWEELLPALLVYTMTLVLGLIGNTLIVFTTCIYRRMQSATNMLLASLASADLLLILFCIPVKVAKLFSYTWTMGSFLCKAVHYIQNLSTSCSVLTLTAISIERYYAIVHPMRAKYVCTNSQAKRIIAFTWCLAILLAIPILCVQVQMEVGDRFKAHWCIRDWDNESLWKFHEVYMLLLVLIGPTCIMSCTYTLICWEIWKVMEQRNVMTSRTALSRNRIDRDKYAETIELSNSTKAKSITKSEKEDTRVVKQVVYMLVAVVVLFAICWGPLLIDNVLTAYNVLPKQRTGYLKYMGTTFHLMAYFNSCINPIVYGFMSKNFRESFRSALCCRKKPVSYHRNGTRVVSSFRNSFQTRTTSIR</sequence>
<feature type="transmembrane region" description="Helical" evidence="10">
    <location>
        <begin position="30"/>
        <end position="52"/>
    </location>
</feature>
<dbReference type="SMART" id="SM01381">
    <property type="entry name" value="7TM_GPCR_Srsx"/>
    <property type="match status" value="1"/>
</dbReference>
<proteinExistence type="inferred from homology"/>
<feature type="transmembrane region" description="Helical" evidence="10">
    <location>
        <begin position="314"/>
        <end position="337"/>
    </location>
</feature>
<evidence type="ECO:0000256" key="1">
    <source>
        <dbReference type="ARBA" id="ARBA00004141"/>
    </source>
</evidence>
<feature type="transmembrane region" description="Helical" evidence="10">
    <location>
        <begin position="274"/>
        <end position="294"/>
    </location>
</feature>
<dbReference type="PROSITE" id="PS50262">
    <property type="entry name" value="G_PROTEIN_RECEP_F1_2"/>
    <property type="match status" value="1"/>
</dbReference>
<comment type="subcellular location">
    <subcellularLocation>
        <location evidence="1">Membrane</location>
        <topology evidence="1">Multi-pass membrane protein</topology>
    </subcellularLocation>
</comment>
<dbReference type="Proteomes" id="UP000327044">
    <property type="component" value="Unassembled WGS sequence"/>
</dbReference>
<dbReference type="InParanoid" id="A0A5N4AUD0"/>
<dbReference type="InterPro" id="IPR000276">
    <property type="entry name" value="GPCR_Rhodpsn"/>
</dbReference>
<gene>
    <name evidence="12" type="ORF">PPYR_05305</name>
</gene>
<keyword evidence="4 10" id="KW-1133">Transmembrane helix</keyword>
<keyword evidence="13" id="KW-1185">Reference proteome</keyword>
<feature type="transmembrane region" description="Helical" evidence="10">
    <location>
        <begin position="104"/>
        <end position="126"/>
    </location>
</feature>
<evidence type="ECO:0000313" key="13">
    <source>
        <dbReference type="Proteomes" id="UP000327044"/>
    </source>
</evidence>
<dbReference type="SUPFAM" id="SSF81321">
    <property type="entry name" value="Family A G protein-coupled receptor-like"/>
    <property type="match status" value="1"/>
</dbReference>
<dbReference type="PRINTS" id="PR00237">
    <property type="entry name" value="GPCRRHODOPSN"/>
</dbReference>
<evidence type="ECO:0000256" key="4">
    <source>
        <dbReference type="ARBA" id="ARBA00022989"/>
    </source>
</evidence>
<dbReference type="EMBL" id="VVIM01000003">
    <property type="protein sequence ID" value="KAB0800951.1"/>
    <property type="molecule type" value="Genomic_DNA"/>
</dbReference>
<keyword evidence="6 10" id="KW-0472">Membrane</keyword>
<comment type="caution">
    <text evidence="12">The sequence shown here is derived from an EMBL/GenBank/DDBJ whole genome shotgun (WGS) entry which is preliminary data.</text>
</comment>